<dbReference type="GO" id="GO:0003677">
    <property type="term" value="F:DNA binding"/>
    <property type="evidence" value="ECO:0007669"/>
    <property type="project" value="InterPro"/>
</dbReference>
<dbReference type="InterPro" id="IPR014001">
    <property type="entry name" value="Helicase_ATP-bd"/>
</dbReference>
<feature type="compositionally biased region" description="Basic and acidic residues" evidence="1">
    <location>
        <begin position="432"/>
        <end position="442"/>
    </location>
</feature>
<feature type="region of interest" description="Disordered" evidence="1">
    <location>
        <begin position="421"/>
        <end position="445"/>
    </location>
</feature>
<feature type="domain" description="Helicase ATP-binding" evidence="2">
    <location>
        <begin position="38"/>
        <end position="197"/>
    </location>
</feature>
<dbReference type="PANTHER" id="PTHR47396">
    <property type="entry name" value="TYPE I RESTRICTION ENZYME ECOKI R PROTEIN"/>
    <property type="match status" value="1"/>
</dbReference>
<sequence>MSEALFQIGEDLPPALPERAAWGTAPKLRQWQQEALELYFEKPRKDFMTVATPGAGKTTFALRVAKMLHETGVISRITVVAPTEHLKSQWADSAARIGLAIDPNFKNSDGRHGSEYMGVALTYAQVASKPILHRNRTEAARSLVILDEIHHGGDALSWGESIREAFEPATRRLSLTGTPFRSDDAQIPFVDYVDDGTGVLRSRADYTYGYGPALRDYVVRPVIFMAYSGQMRWQTSTGEVMEAQLGEAATKDMTASAWRTALDPKGQWIPAVLKAADLRLTEVRRNVPDAGGLVIATDHEDARAYADILERLSGEKVITVLSDDPTASSKIEEFSEGTQRWMVAVRMVSEGVDVPRLCVGVYATSTSTPMFFAQAVGRFVRSRKRGEVASVFLPSVPKLMELANEMEEERDHALELDTGVSVEDLEEAPEEDLMREANREESASSSLTGAKFQALESQALFDKVLFDGGEFGTGGAIGSEEELDFLGIPGLLDADQVSTLLKQRQAEQLRRQPRKQQAEDPTMVDHRQMKELRKKLSSSVSAWSARTGTPHGMIHNKLREISGGPAVAQATKEQIEQRLEVLQGWFVGRK</sequence>
<dbReference type="RefSeq" id="WP_043056999.1">
    <property type="nucleotide sequence ID" value="NZ_LXEY01000011.1"/>
</dbReference>
<dbReference type="Gene3D" id="3.40.50.300">
    <property type="entry name" value="P-loop containing nucleotide triphosphate hydrolases"/>
    <property type="match status" value="2"/>
</dbReference>
<dbReference type="SUPFAM" id="SSF52540">
    <property type="entry name" value="P-loop containing nucleoside triphosphate hydrolases"/>
    <property type="match status" value="2"/>
</dbReference>
<comment type="caution">
    <text evidence="3">The sequence shown here is derived from an EMBL/GenBank/DDBJ whole genome shotgun (WGS) entry which is preliminary data.</text>
</comment>
<dbReference type="AlphaFoldDB" id="A0A1B7M1Q3"/>
<dbReference type="InterPro" id="IPR027417">
    <property type="entry name" value="P-loop_NTPase"/>
</dbReference>
<evidence type="ECO:0000313" key="4">
    <source>
        <dbReference type="Proteomes" id="UP000078292"/>
    </source>
</evidence>
<keyword evidence="4" id="KW-1185">Reference proteome</keyword>
<dbReference type="STRING" id="1837282.A6F49_06175"/>
<dbReference type="GO" id="GO:0005829">
    <property type="term" value="C:cytosol"/>
    <property type="evidence" value="ECO:0007669"/>
    <property type="project" value="TreeGrafter"/>
</dbReference>
<reference evidence="3 4" key="1">
    <citation type="submission" date="2016-04" db="EMBL/GenBank/DDBJ databases">
        <title>First whole genome shotgun sequence of the bacterium Enteractinococcus sp. strain UASWS1574.</title>
        <authorList>
            <person name="Crovadore J."/>
            <person name="Chablais R."/>
            <person name="Lefort F."/>
        </authorList>
    </citation>
    <scope>NUCLEOTIDE SEQUENCE [LARGE SCALE GENOMIC DNA]</scope>
    <source>
        <strain evidence="3 4">UASWS1574</strain>
    </source>
</reference>
<name>A0A1B7M1Q3_9MICC</name>
<dbReference type="SMART" id="SM00487">
    <property type="entry name" value="DEXDc"/>
    <property type="match status" value="1"/>
</dbReference>
<dbReference type="InterPro" id="IPR006935">
    <property type="entry name" value="Helicase/UvrB_N"/>
</dbReference>
<dbReference type="EMBL" id="LXEY01000011">
    <property type="protein sequence ID" value="OAV62528.1"/>
    <property type="molecule type" value="Genomic_DNA"/>
</dbReference>
<dbReference type="InterPro" id="IPR050742">
    <property type="entry name" value="Helicase_Restrict-Modif_Enz"/>
</dbReference>
<dbReference type="Proteomes" id="UP000078292">
    <property type="component" value="Unassembled WGS sequence"/>
</dbReference>
<evidence type="ECO:0000259" key="2">
    <source>
        <dbReference type="PROSITE" id="PS51192"/>
    </source>
</evidence>
<gene>
    <name evidence="3" type="ORF">A6F49_06175</name>
</gene>
<dbReference type="PANTHER" id="PTHR47396:SF2">
    <property type="entry name" value="HELICASE ATP-BINDING DOMAIN-CONTAINING PROTEIN"/>
    <property type="match status" value="1"/>
</dbReference>
<dbReference type="OrthoDB" id="5165890at2"/>
<evidence type="ECO:0000313" key="3">
    <source>
        <dbReference type="EMBL" id="OAV62528.1"/>
    </source>
</evidence>
<evidence type="ECO:0000256" key="1">
    <source>
        <dbReference type="SAM" id="MobiDB-lite"/>
    </source>
</evidence>
<dbReference type="GO" id="GO:0005524">
    <property type="term" value="F:ATP binding"/>
    <property type="evidence" value="ECO:0007669"/>
    <property type="project" value="InterPro"/>
</dbReference>
<organism evidence="3 4">
    <name type="scientific">Enteractinococcus helveticum</name>
    <dbReference type="NCBI Taxonomy" id="1837282"/>
    <lineage>
        <taxon>Bacteria</taxon>
        <taxon>Bacillati</taxon>
        <taxon>Actinomycetota</taxon>
        <taxon>Actinomycetes</taxon>
        <taxon>Micrococcales</taxon>
        <taxon>Micrococcaceae</taxon>
    </lineage>
</organism>
<dbReference type="PROSITE" id="PS51192">
    <property type="entry name" value="HELICASE_ATP_BIND_1"/>
    <property type="match status" value="1"/>
</dbReference>
<dbReference type="GO" id="GO:0016787">
    <property type="term" value="F:hydrolase activity"/>
    <property type="evidence" value="ECO:0007669"/>
    <property type="project" value="InterPro"/>
</dbReference>
<protein>
    <recommendedName>
        <fullName evidence="2">Helicase ATP-binding domain-containing protein</fullName>
    </recommendedName>
</protein>
<dbReference type="Pfam" id="PF04851">
    <property type="entry name" value="ResIII"/>
    <property type="match status" value="1"/>
</dbReference>
<accession>A0A1B7M1Q3</accession>
<proteinExistence type="predicted"/>